<dbReference type="PROSITE" id="PS50234">
    <property type="entry name" value="VWFA"/>
    <property type="match status" value="1"/>
</dbReference>
<keyword evidence="11 16" id="KW-0472">Membrane</keyword>
<dbReference type="GO" id="GO:0046872">
    <property type="term" value="F:metal ion binding"/>
    <property type="evidence" value="ECO:0007669"/>
    <property type="project" value="UniProtKB-KW"/>
</dbReference>
<dbReference type="Gene3D" id="2.60.40.1460">
    <property type="entry name" value="Integrin domains. Chain A, domain 2"/>
    <property type="match status" value="1"/>
</dbReference>
<dbReference type="Pfam" id="PF08441">
    <property type="entry name" value="Integrin_A_Ig_1"/>
    <property type="match status" value="1"/>
</dbReference>
<comment type="similarity">
    <text evidence="2 16">Belongs to the integrin alpha chain family.</text>
</comment>
<dbReference type="PRINTS" id="PR01185">
    <property type="entry name" value="INTEGRINA"/>
</dbReference>
<keyword evidence="10 16" id="KW-0401">Integrin</keyword>
<keyword evidence="7" id="KW-0106">Calcium</keyword>
<evidence type="ECO:0000256" key="8">
    <source>
        <dbReference type="ARBA" id="ARBA00022889"/>
    </source>
</evidence>
<dbReference type="CDD" id="cd01469">
    <property type="entry name" value="vWA_integrins_alpha_subunit"/>
    <property type="match status" value="1"/>
</dbReference>
<dbReference type="InterPro" id="IPR013517">
    <property type="entry name" value="FG-GAP"/>
</dbReference>
<dbReference type="SUPFAM" id="SSF53300">
    <property type="entry name" value="vWA-like"/>
    <property type="match status" value="1"/>
</dbReference>
<dbReference type="Gene3D" id="2.60.40.1530">
    <property type="entry name" value="ntegrin, alpha v. Chain A, domain 4"/>
    <property type="match status" value="1"/>
</dbReference>
<evidence type="ECO:0000256" key="10">
    <source>
        <dbReference type="ARBA" id="ARBA00023037"/>
    </source>
</evidence>
<dbReference type="PROSITE" id="PS51470">
    <property type="entry name" value="FG_GAP"/>
    <property type="match status" value="5"/>
</dbReference>
<dbReference type="Proteomes" id="UP001152836">
    <property type="component" value="Unassembled WGS sequence"/>
</dbReference>
<evidence type="ECO:0000256" key="13">
    <source>
        <dbReference type="ARBA" id="ARBA00023170"/>
    </source>
</evidence>
<evidence type="ECO:0000313" key="18">
    <source>
        <dbReference type="EMBL" id="CAH6793196.1"/>
    </source>
</evidence>
<evidence type="ECO:0000256" key="11">
    <source>
        <dbReference type="ARBA" id="ARBA00023136"/>
    </source>
</evidence>
<dbReference type="GO" id="GO:0007160">
    <property type="term" value="P:cell-matrix adhesion"/>
    <property type="evidence" value="ECO:0007669"/>
    <property type="project" value="TreeGrafter"/>
</dbReference>
<dbReference type="InterPro" id="IPR028994">
    <property type="entry name" value="Integrin_alpha_N"/>
</dbReference>
<reference evidence="18" key="1">
    <citation type="submission" date="2022-06" db="EMBL/GenBank/DDBJ databases">
        <authorList>
            <person name="Andreotti S."/>
            <person name="Wyler E."/>
        </authorList>
    </citation>
    <scope>NUCLEOTIDE SEQUENCE</scope>
</reference>
<dbReference type="Gene3D" id="2.60.40.1510">
    <property type="entry name" value="ntegrin, alpha v. Chain A, domain 3"/>
    <property type="match status" value="1"/>
</dbReference>
<dbReference type="InterPro" id="IPR048285">
    <property type="entry name" value="Integrin_alpha_Ig-like_2"/>
</dbReference>
<dbReference type="GO" id="GO:0033627">
    <property type="term" value="P:cell adhesion mediated by integrin"/>
    <property type="evidence" value="ECO:0007669"/>
    <property type="project" value="TreeGrafter"/>
</dbReference>
<proteinExistence type="inferred from homology"/>
<keyword evidence="9 16" id="KW-1133">Transmembrane helix</keyword>
<dbReference type="GO" id="GO:0009897">
    <property type="term" value="C:external side of plasma membrane"/>
    <property type="evidence" value="ECO:0007669"/>
    <property type="project" value="TreeGrafter"/>
</dbReference>
<feature type="repeat" description="FG-GAP" evidence="15">
    <location>
        <begin position="21"/>
        <end position="78"/>
    </location>
</feature>
<gene>
    <name evidence="18" type="primary">Itgad</name>
    <name evidence="18" type="ORF">PHOROB_LOCUS10038</name>
</gene>
<sequence>MACGVVIFLCSWVLASCNGSNLDVEKPTVFREDAAGFGQTVVQFGGSRLVVGAPLEVVAVNQTGQLYDCAPATGMCQPILLPIPLEAVNMSLGLSLVAATNHSQLLACGPTVQRACAKNTYAKGSCLLLGSSLQFIQVVPATLPECPVQDMDIAFLIDGSGSIKENDFSQMKAFVKALMGQFASTNTLFSLMQYSNYMKTHFTFTKFRSSLSPQSLVDSIVQLQGLTYTATGIQKVVELNKCFLLHVWSALEPGGRYKTHLRLWVWQRAWEELFHSKNGARKNAKKILIVITDGQKYKDPLKYSDVIPQAEKANIARYAIGVGAAFQKPSALQELNTIGSAPPQDHVFKVGNFAALGSIQKQLQEKIFTIEGTKSGTSSSFQYEMSQEGFSSALTMDGPVLGAVGSFSWSGGAFLYPPNTRPTFINMSQENVDMRDAYLGYSTALAFWKGVYSLVLGAPRHQHTGKVVIFSQESRQWRPKSEVSGTQIGSYFGASLCSVDMDGDGSTDLVLVGAPLTTGRPEGAGICRIRWQCEATLHGEQGHPWGRFGAALTVLGDVNGDNVTDVAIGAPGEEENRGAVYVFHGASKLDISPSPSQRVTGSQLSLRLQYFGQSLSGGQDLTRDGLVDLAVGAQGHVLLLRSLPLLKVGIAIRFVPGEVAKAVYQCWKKNPTALEAGKAVVCLTIHKGSRDELGDIQSPVRYDLALDPGRLISRAIFDETKSWTLSRRKTLGLGYHCETMKLLLPDCVEDVVSPIILRLNFSLVGDSSRNLHPVLAVGSQDQVTASLPFEKNCKQELLCEGDLGISFNFSGLQMLVVGSSLELTVTATVWNEGEDSYGTLVKFYYPAGLSYRRVTEIQQPHQHPLRLACEVEPTDKESLKSSSCSINHPIFREGAKSTFIITFDVSYKAFLGHSLLMRANAVSENNKPETNKTAYQLQLPVKYTVYTLIHRQEDSTKHFNFSSSDGERRKEAEHRYRVNNLSQRKLAVSVNFWAPILLNGVTVWEVAVQTSAQGVSCTSQRNPPQHSDFLTQIQRHSVLDCSIADCLHFRCDIPSLGIQDELDFILKGNLSFSWVSQTLQKKVVVMSVAEITFNTSVYSQLPGQEAFLRAQVETVLEEYEVFEPISLIVGSSVGGLLVLALISVALYKFGFFKRRYKQMLDDKPAAPATAYEADFSGETPYLLLS</sequence>
<evidence type="ECO:0000256" key="3">
    <source>
        <dbReference type="ARBA" id="ARBA00022692"/>
    </source>
</evidence>
<evidence type="ECO:0000256" key="5">
    <source>
        <dbReference type="ARBA" id="ARBA00022729"/>
    </source>
</evidence>
<dbReference type="FunFam" id="2.60.40.1460:FF:000001">
    <property type="entry name" value="Integrin, alpha V"/>
    <property type="match status" value="1"/>
</dbReference>
<evidence type="ECO:0000256" key="9">
    <source>
        <dbReference type="ARBA" id="ARBA00022989"/>
    </source>
</evidence>
<dbReference type="Gene3D" id="2.130.10.130">
    <property type="entry name" value="Integrin alpha, N-terminal"/>
    <property type="match status" value="2"/>
</dbReference>
<dbReference type="SMART" id="SM00327">
    <property type="entry name" value="VWA"/>
    <property type="match status" value="1"/>
</dbReference>
<dbReference type="InterPro" id="IPR036465">
    <property type="entry name" value="vWFA_dom_sf"/>
</dbReference>
<keyword evidence="6" id="KW-0677">Repeat</keyword>
<evidence type="ECO:0000256" key="12">
    <source>
        <dbReference type="ARBA" id="ARBA00023157"/>
    </source>
</evidence>
<dbReference type="InterPro" id="IPR013649">
    <property type="entry name" value="Integrin_alpha_Ig-like_1"/>
</dbReference>
<evidence type="ECO:0000256" key="2">
    <source>
        <dbReference type="ARBA" id="ARBA00008054"/>
    </source>
</evidence>
<keyword evidence="8 16" id="KW-0130">Cell adhesion</keyword>
<keyword evidence="12" id="KW-1015">Disulfide bond</keyword>
<evidence type="ECO:0000256" key="14">
    <source>
        <dbReference type="ARBA" id="ARBA00023180"/>
    </source>
</evidence>
<dbReference type="GO" id="GO:0005178">
    <property type="term" value="F:integrin binding"/>
    <property type="evidence" value="ECO:0007669"/>
    <property type="project" value="TreeGrafter"/>
</dbReference>
<dbReference type="SMART" id="SM00191">
    <property type="entry name" value="Int_alpha"/>
    <property type="match status" value="5"/>
</dbReference>
<organism evidence="18 19">
    <name type="scientific">Phodopus roborovskii</name>
    <name type="common">Roborovski's desert hamster</name>
    <name type="synonym">Cricetulus roborovskii</name>
    <dbReference type="NCBI Taxonomy" id="109678"/>
    <lineage>
        <taxon>Eukaryota</taxon>
        <taxon>Metazoa</taxon>
        <taxon>Chordata</taxon>
        <taxon>Craniata</taxon>
        <taxon>Vertebrata</taxon>
        <taxon>Euteleostomi</taxon>
        <taxon>Mammalia</taxon>
        <taxon>Eutheria</taxon>
        <taxon>Euarchontoglires</taxon>
        <taxon>Glires</taxon>
        <taxon>Rodentia</taxon>
        <taxon>Myomorpha</taxon>
        <taxon>Muroidea</taxon>
        <taxon>Cricetidae</taxon>
        <taxon>Cricetinae</taxon>
        <taxon>Phodopus</taxon>
    </lineage>
</organism>
<dbReference type="InterPro" id="IPR048633">
    <property type="entry name" value="ITGAX-like_Ig_3"/>
</dbReference>
<dbReference type="InterPro" id="IPR000413">
    <property type="entry name" value="Integrin_alpha"/>
</dbReference>
<feature type="chain" id="PRO_5043096996" evidence="16">
    <location>
        <begin position="20"/>
        <end position="1185"/>
    </location>
</feature>
<dbReference type="PRINTS" id="PR00453">
    <property type="entry name" value="VWFADOMAIN"/>
</dbReference>
<dbReference type="PROSITE" id="PS00242">
    <property type="entry name" value="INTEGRIN_ALPHA"/>
    <property type="match status" value="1"/>
</dbReference>
<dbReference type="AlphaFoldDB" id="A0AAU9ZL06"/>
<dbReference type="FunFam" id="2.130.10.130:FF:000005">
    <property type="entry name" value="Integrin alpha L"/>
    <property type="match status" value="1"/>
</dbReference>
<evidence type="ECO:0000256" key="15">
    <source>
        <dbReference type="PROSITE-ProRule" id="PRU00803"/>
    </source>
</evidence>
<dbReference type="InterPro" id="IPR002035">
    <property type="entry name" value="VWF_A"/>
</dbReference>
<feature type="signal peptide" evidence="16">
    <location>
        <begin position="1"/>
        <end position="19"/>
    </location>
</feature>
<evidence type="ECO:0000259" key="17">
    <source>
        <dbReference type="PROSITE" id="PS50234"/>
    </source>
</evidence>
<dbReference type="PANTHER" id="PTHR23220:SF132">
    <property type="entry name" value="INTEGRIN ALPHA-D"/>
    <property type="match status" value="1"/>
</dbReference>
<dbReference type="SUPFAM" id="SSF69179">
    <property type="entry name" value="Integrin domains"/>
    <property type="match status" value="3"/>
</dbReference>
<dbReference type="InterPro" id="IPR018184">
    <property type="entry name" value="Integrin_alpha_C_CS"/>
</dbReference>
<keyword evidence="4" id="KW-0479">Metal-binding</keyword>
<feature type="repeat" description="FG-GAP" evidence="15">
    <location>
        <begin position="478"/>
        <end position="529"/>
    </location>
</feature>
<evidence type="ECO:0000256" key="7">
    <source>
        <dbReference type="ARBA" id="ARBA00022837"/>
    </source>
</evidence>
<feature type="repeat" description="FG-GAP" evidence="15">
    <location>
        <begin position="534"/>
        <end position="592"/>
    </location>
</feature>
<name>A0AAU9ZL06_PHORO</name>
<comment type="subcellular location">
    <subcellularLocation>
        <location evidence="1 16">Membrane</location>
        <topology evidence="1 16">Single-pass type I membrane protein</topology>
    </subcellularLocation>
</comment>
<keyword evidence="5 16" id="KW-0732">Signal</keyword>
<dbReference type="Gene3D" id="3.40.50.410">
    <property type="entry name" value="von Willebrand factor, type A domain"/>
    <property type="match status" value="1"/>
</dbReference>
<evidence type="ECO:0000256" key="4">
    <source>
        <dbReference type="ARBA" id="ARBA00022723"/>
    </source>
</evidence>
<dbReference type="Gene3D" id="1.20.5.930">
    <property type="entry name" value="Bicelle-embedded integrin alpha(iib) transmembrane segment"/>
    <property type="match status" value="1"/>
</dbReference>
<dbReference type="PANTHER" id="PTHR23220">
    <property type="entry name" value="INTEGRIN ALPHA"/>
    <property type="match status" value="1"/>
</dbReference>
<evidence type="ECO:0000256" key="16">
    <source>
        <dbReference type="RuleBase" id="RU003762"/>
    </source>
</evidence>
<dbReference type="InterPro" id="IPR013519">
    <property type="entry name" value="Int_alpha_beta-p"/>
</dbReference>
<dbReference type="Pfam" id="PF21520">
    <property type="entry name" value="ITGAX-like_Ig_3"/>
    <property type="match status" value="1"/>
</dbReference>
<keyword evidence="3 16" id="KW-0812">Transmembrane</keyword>
<keyword evidence="13 16" id="KW-0675">Receptor</keyword>
<feature type="repeat" description="FG-GAP" evidence="15">
    <location>
        <begin position="597"/>
        <end position="657"/>
    </location>
</feature>
<dbReference type="GO" id="GO:0098609">
    <property type="term" value="P:cell-cell adhesion"/>
    <property type="evidence" value="ECO:0007669"/>
    <property type="project" value="TreeGrafter"/>
</dbReference>
<dbReference type="Pfam" id="PF00092">
    <property type="entry name" value="VWA"/>
    <property type="match status" value="2"/>
</dbReference>
<keyword evidence="19" id="KW-1185">Reference proteome</keyword>
<dbReference type="GO" id="GO:0007229">
    <property type="term" value="P:integrin-mediated signaling pathway"/>
    <property type="evidence" value="ECO:0007669"/>
    <property type="project" value="UniProtKB-KW"/>
</dbReference>
<feature type="domain" description="VWFA" evidence="17">
    <location>
        <begin position="152"/>
        <end position="367"/>
    </location>
</feature>
<dbReference type="Pfam" id="PF20805">
    <property type="entry name" value="Integrin_A_Ig_2"/>
    <property type="match status" value="1"/>
</dbReference>
<comment type="caution">
    <text evidence="18">The sequence shown here is derived from an EMBL/GenBank/DDBJ whole genome shotgun (WGS) entry which is preliminary data.</text>
</comment>
<evidence type="ECO:0000313" key="19">
    <source>
        <dbReference type="Proteomes" id="UP001152836"/>
    </source>
</evidence>
<feature type="transmembrane region" description="Helical" evidence="16">
    <location>
        <begin position="1125"/>
        <end position="1147"/>
    </location>
</feature>
<dbReference type="Pfam" id="PF01839">
    <property type="entry name" value="FG-GAP"/>
    <property type="match status" value="2"/>
</dbReference>
<evidence type="ECO:0000256" key="6">
    <source>
        <dbReference type="ARBA" id="ARBA00022737"/>
    </source>
</evidence>
<dbReference type="GO" id="GO:0008305">
    <property type="term" value="C:integrin complex"/>
    <property type="evidence" value="ECO:0007669"/>
    <property type="project" value="InterPro"/>
</dbReference>
<protein>
    <submittedName>
        <fullName evidence="18">Itgad protein</fullName>
    </submittedName>
</protein>
<accession>A0AAU9ZL06</accession>
<dbReference type="EMBL" id="CALSGD010001464">
    <property type="protein sequence ID" value="CAH6793196.1"/>
    <property type="molecule type" value="Genomic_DNA"/>
</dbReference>
<evidence type="ECO:0000256" key="1">
    <source>
        <dbReference type="ARBA" id="ARBA00004479"/>
    </source>
</evidence>
<feature type="repeat" description="FG-GAP" evidence="15">
    <location>
        <begin position="374"/>
        <end position="425"/>
    </location>
</feature>
<dbReference type="SUPFAM" id="SSF69318">
    <property type="entry name" value="Integrin alpha N-terminal domain"/>
    <property type="match status" value="1"/>
</dbReference>
<dbReference type="InterPro" id="IPR032695">
    <property type="entry name" value="Integrin_dom_sf"/>
</dbReference>
<keyword evidence="14" id="KW-0325">Glycoprotein</keyword>